<evidence type="ECO:0000256" key="5">
    <source>
        <dbReference type="ARBA" id="ARBA00023331"/>
    </source>
</evidence>
<evidence type="ECO:0000256" key="1">
    <source>
        <dbReference type="ARBA" id="ARBA00004175"/>
    </source>
</evidence>
<dbReference type="EMBL" id="UYJE01004640">
    <property type="protein sequence ID" value="VDI29983.1"/>
    <property type="molecule type" value="Genomic_DNA"/>
</dbReference>
<proteinExistence type="predicted"/>
<dbReference type="PANTHER" id="PTHR40388">
    <property type="entry name" value="BRYOPORIN"/>
    <property type="match status" value="1"/>
</dbReference>
<dbReference type="SUPFAM" id="SSF63724">
    <property type="entry name" value="Cytolysin/lectin"/>
    <property type="match status" value="1"/>
</dbReference>
<evidence type="ECO:0000313" key="7">
    <source>
        <dbReference type="Proteomes" id="UP000596742"/>
    </source>
</evidence>
<dbReference type="Gene3D" id="2.60.270.20">
    <property type="entry name" value="Cytolysin/lectin"/>
    <property type="match status" value="1"/>
</dbReference>
<dbReference type="InterPro" id="IPR009104">
    <property type="entry name" value="Anemon_actinoporin-like"/>
</dbReference>
<dbReference type="GO" id="GO:0051715">
    <property type="term" value="P:cytolysis in another organism"/>
    <property type="evidence" value="ECO:0007669"/>
    <property type="project" value="InterPro"/>
</dbReference>
<evidence type="ECO:0000313" key="6">
    <source>
        <dbReference type="EMBL" id="VDI29983.1"/>
    </source>
</evidence>
<dbReference type="Pfam" id="PF06369">
    <property type="entry name" value="Anemone_cytotox"/>
    <property type="match status" value="1"/>
</dbReference>
<organism evidence="6 7">
    <name type="scientific">Mytilus galloprovincialis</name>
    <name type="common">Mediterranean mussel</name>
    <dbReference type="NCBI Taxonomy" id="29158"/>
    <lineage>
        <taxon>Eukaryota</taxon>
        <taxon>Metazoa</taxon>
        <taxon>Spiralia</taxon>
        <taxon>Lophotrochozoa</taxon>
        <taxon>Mollusca</taxon>
        <taxon>Bivalvia</taxon>
        <taxon>Autobranchia</taxon>
        <taxon>Pteriomorphia</taxon>
        <taxon>Mytilida</taxon>
        <taxon>Mytiloidea</taxon>
        <taxon>Mytilidae</taxon>
        <taxon>Mytilinae</taxon>
        <taxon>Mytilus</taxon>
    </lineage>
</organism>
<keyword evidence="7" id="KW-1185">Reference proteome</keyword>
<keyword evidence="3" id="KW-1052">Target cell membrane</keyword>
<dbReference type="PANTHER" id="PTHR40388:SF1">
    <property type="entry name" value="BRYOPORIN"/>
    <property type="match status" value="1"/>
</dbReference>
<comment type="subcellular location">
    <subcellularLocation>
        <location evidence="2">Nematocyst</location>
    </subcellularLocation>
    <subcellularLocation>
        <location evidence="1">Target cell membrane</location>
    </subcellularLocation>
</comment>
<dbReference type="InterPro" id="IPR015926">
    <property type="entry name" value="Cytolysin/lectin"/>
</dbReference>
<keyword evidence="4" id="KW-0472">Membrane</keyword>
<dbReference type="Proteomes" id="UP000596742">
    <property type="component" value="Unassembled WGS sequence"/>
</dbReference>
<name>A0A8B6E6X9_MYTGA</name>
<dbReference type="GO" id="GO:0042151">
    <property type="term" value="C:nematocyst"/>
    <property type="evidence" value="ECO:0007669"/>
    <property type="project" value="UniProtKB-SubCell"/>
</dbReference>
<dbReference type="GO" id="GO:0046931">
    <property type="term" value="P:pore complex assembly"/>
    <property type="evidence" value="ECO:0007669"/>
    <property type="project" value="InterPro"/>
</dbReference>
<evidence type="ECO:0000256" key="3">
    <source>
        <dbReference type="ARBA" id="ARBA00022537"/>
    </source>
</evidence>
<keyword evidence="4" id="KW-1053">Target membrane</keyword>
<dbReference type="GO" id="GO:0015267">
    <property type="term" value="F:channel activity"/>
    <property type="evidence" value="ECO:0007669"/>
    <property type="project" value="InterPro"/>
</dbReference>
<sequence length="186" mass="20909">MGTSASSTQGDDIDSIIQALNYSVVCGIEIKNSTQYVLHSPKTTVEWGYLLSPPPTSIKPEEKGSFIGHKNSASATGTTGVVSYMIGTTKLRMVVMWASPYNFDFYENYLAVGFDVNHDKEIYNLMYYGEGRDYQFSRDSYYRNCNAVQKTKDCFTIHGIMGTSHKSKVVIELYEEKDPNASKEQK</sequence>
<gene>
    <name evidence="6" type="ORF">MGAL_10B054918</name>
</gene>
<dbReference type="GO" id="GO:0044218">
    <property type="term" value="C:other organism cell membrane"/>
    <property type="evidence" value="ECO:0007669"/>
    <property type="project" value="UniProtKB-KW"/>
</dbReference>
<dbReference type="InterPro" id="IPR050677">
    <property type="entry name" value="Actinoporin_PFT"/>
</dbReference>
<dbReference type="OrthoDB" id="6132998at2759"/>
<evidence type="ECO:0000256" key="2">
    <source>
        <dbReference type="ARBA" id="ARBA00004532"/>
    </source>
</evidence>
<comment type="caution">
    <text evidence="6">The sequence shown here is derived from an EMBL/GenBank/DDBJ whole genome shotgun (WGS) entry which is preliminary data.</text>
</comment>
<dbReference type="GO" id="GO:0046930">
    <property type="term" value="C:pore complex"/>
    <property type="evidence" value="ECO:0007669"/>
    <property type="project" value="InterPro"/>
</dbReference>
<keyword evidence="5" id="KW-0166">Nematocyst</keyword>
<evidence type="ECO:0000256" key="4">
    <source>
        <dbReference type="ARBA" id="ARBA00023298"/>
    </source>
</evidence>
<dbReference type="GO" id="GO:0006812">
    <property type="term" value="P:monoatomic cation transport"/>
    <property type="evidence" value="ECO:0007669"/>
    <property type="project" value="InterPro"/>
</dbReference>
<reference evidence="6" key="1">
    <citation type="submission" date="2018-11" db="EMBL/GenBank/DDBJ databases">
        <authorList>
            <person name="Alioto T."/>
            <person name="Alioto T."/>
        </authorList>
    </citation>
    <scope>NUCLEOTIDE SEQUENCE</scope>
</reference>
<protein>
    <submittedName>
        <fullName evidence="6">Uncharacterized protein</fullName>
    </submittedName>
</protein>
<dbReference type="AlphaFoldDB" id="A0A8B6E6X9"/>
<accession>A0A8B6E6X9</accession>